<keyword evidence="10" id="KW-1185">Reference proteome</keyword>
<dbReference type="InterPro" id="IPR007227">
    <property type="entry name" value="Cell_shape_determining_MreD"/>
</dbReference>
<feature type="transmembrane region" description="Helical" evidence="8">
    <location>
        <begin position="32"/>
        <end position="56"/>
    </location>
</feature>
<dbReference type="OrthoDB" id="33110at2"/>
<gene>
    <name evidence="9" type="ORF">Mgrana_02195</name>
</gene>
<reference evidence="9 10" key="1">
    <citation type="submission" date="2018-08" db="EMBL/GenBank/DDBJ databases">
        <title>Meiothermus granaticius genome AF-68 sequencing project.</title>
        <authorList>
            <person name="Da Costa M.S."/>
            <person name="Albuquerque L."/>
            <person name="Raposo P."/>
            <person name="Froufe H.J.C."/>
            <person name="Barroso C.S."/>
            <person name="Egas C."/>
        </authorList>
    </citation>
    <scope>NUCLEOTIDE SEQUENCE [LARGE SCALE GENOMIC DNA]</scope>
    <source>
        <strain evidence="9 10">AF-68</strain>
    </source>
</reference>
<accession>A0A399F730</accession>
<evidence type="ECO:0000256" key="4">
    <source>
        <dbReference type="ARBA" id="ARBA00022692"/>
    </source>
</evidence>
<protein>
    <submittedName>
        <fullName evidence="9">Rod shape-determining protein MreD</fullName>
    </submittedName>
</protein>
<comment type="similarity">
    <text evidence="2">Belongs to the MreD family.</text>
</comment>
<keyword evidence="5" id="KW-0133">Cell shape</keyword>
<dbReference type="EMBL" id="QWLB01000029">
    <property type="protein sequence ID" value="RIH91920.1"/>
    <property type="molecule type" value="Genomic_DNA"/>
</dbReference>
<dbReference type="RefSeq" id="WP_119357671.1">
    <property type="nucleotide sequence ID" value="NZ_BJXM01000001.1"/>
</dbReference>
<comment type="caution">
    <text evidence="9">The sequence shown here is derived from an EMBL/GenBank/DDBJ whole genome shotgun (WGS) entry which is preliminary data.</text>
</comment>
<dbReference type="GO" id="GO:0008360">
    <property type="term" value="P:regulation of cell shape"/>
    <property type="evidence" value="ECO:0007669"/>
    <property type="project" value="UniProtKB-KW"/>
</dbReference>
<keyword evidence="7 8" id="KW-0472">Membrane</keyword>
<feature type="transmembrane region" description="Helical" evidence="8">
    <location>
        <begin position="63"/>
        <end position="81"/>
    </location>
</feature>
<name>A0A399F730_9DEIN</name>
<keyword evidence="3" id="KW-1003">Cell membrane</keyword>
<evidence type="ECO:0000256" key="1">
    <source>
        <dbReference type="ARBA" id="ARBA00004651"/>
    </source>
</evidence>
<keyword evidence="6 8" id="KW-1133">Transmembrane helix</keyword>
<evidence type="ECO:0000256" key="2">
    <source>
        <dbReference type="ARBA" id="ARBA00007776"/>
    </source>
</evidence>
<evidence type="ECO:0000256" key="3">
    <source>
        <dbReference type="ARBA" id="ARBA00022475"/>
    </source>
</evidence>
<evidence type="ECO:0000313" key="9">
    <source>
        <dbReference type="EMBL" id="RIH91920.1"/>
    </source>
</evidence>
<evidence type="ECO:0000256" key="5">
    <source>
        <dbReference type="ARBA" id="ARBA00022960"/>
    </source>
</evidence>
<keyword evidence="4 8" id="KW-0812">Transmembrane</keyword>
<evidence type="ECO:0000256" key="8">
    <source>
        <dbReference type="SAM" id="Phobius"/>
    </source>
</evidence>
<feature type="transmembrane region" description="Helical" evidence="8">
    <location>
        <begin position="93"/>
        <end position="113"/>
    </location>
</feature>
<comment type="subcellular location">
    <subcellularLocation>
        <location evidence="1">Cell membrane</location>
        <topology evidence="1">Multi-pass membrane protein</topology>
    </subcellularLocation>
</comment>
<evidence type="ECO:0000256" key="6">
    <source>
        <dbReference type="ARBA" id="ARBA00022989"/>
    </source>
</evidence>
<dbReference type="GO" id="GO:0005886">
    <property type="term" value="C:plasma membrane"/>
    <property type="evidence" value="ECO:0007669"/>
    <property type="project" value="UniProtKB-SubCell"/>
</dbReference>
<dbReference type="Proteomes" id="UP000266178">
    <property type="component" value="Unassembled WGS sequence"/>
</dbReference>
<proteinExistence type="inferred from homology"/>
<dbReference type="NCBIfam" id="TIGR03426">
    <property type="entry name" value="shape_MreD"/>
    <property type="match status" value="1"/>
</dbReference>
<evidence type="ECO:0000313" key="10">
    <source>
        <dbReference type="Proteomes" id="UP000266178"/>
    </source>
</evidence>
<dbReference type="AlphaFoldDB" id="A0A399F730"/>
<sequence>MRIVLLFVLAFILQAFLSGLLGEVIAPPDLIYLATLLAITGVSPFVGLPLAFGVGIIQDLLSAGYPGLHAVGLLFAAYAYYRLTRLVHWDELAGQLVVLVGSFLAKWAGYLLIAFWLKLGSFNPLTLWPVMLSEMVLTVLLGLPIIARYGRLFTGLRRE</sequence>
<organism evidence="9 10">
    <name type="scientific">Meiothermus granaticius NBRC 107808</name>
    <dbReference type="NCBI Taxonomy" id="1227551"/>
    <lineage>
        <taxon>Bacteria</taxon>
        <taxon>Thermotogati</taxon>
        <taxon>Deinococcota</taxon>
        <taxon>Deinococci</taxon>
        <taxon>Thermales</taxon>
        <taxon>Thermaceae</taxon>
        <taxon>Meiothermus</taxon>
    </lineage>
</organism>
<feature type="transmembrane region" description="Helical" evidence="8">
    <location>
        <begin position="125"/>
        <end position="147"/>
    </location>
</feature>
<evidence type="ECO:0000256" key="7">
    <source>
        <dbReference type="ARBA" id="ARBA00023136"/>
    </source>
</evidence>